<protein>
    <submittedName>
        <fullName evidence="2">Uncharacterized protein</fullName>
    </submittedName>
</protein>
<sequence length="90" mass="10443">MRKRKRKYVGVECHRCGQRIARHEQIERSVVVLRFASTRGNGEAQQLIICPACDRFIDQYHRTFWLAFGGVGVALLLFALAYSAFRWLTV</sequence>
<evidence type="ECO:0000313" key="3">
    <source>
        <dbReference type="Proteomes" id="UP000326837"/>
    </source>
</evidence>
<accession>A0A5K7XEC7</accession>
<gene>
    <name evidence="2" type="ORF">PLANPX_4029</name>
</gene>
<dbReference type="EMBL" id="AP021861">
    <property type="protein sequence ID" value="BBO34417.1"/>
    <property type="molecule type" value="Genomic_DNA"/>
</dbReference>
<name>A0A5K7XEC7_9BACT</name>
<proteinExistence type="predicted"/>
<keyword evidence="1" id="KW-0812">Transmembrane</keyword>
<evidence type="ECO:0000256" key="1">
    <source>
        <dbReference type="SAM" id="Phobius"/>
    </source>
</evidence>
<dbReference type="Proteomes" id="UP000326837">
    <property type="component" value="Chromosome"/>
</dbReference>
<evidence type="ECO:0000313" key="2">
    <source>
        <dbReference type="EMBL" id="BBO34417.1"/>
    </source>
</evidence>
<keyword evidence="1" id="KW-1133">Transmembrane helix</keyword>
<dbReference type="AlphaFoldDB" id="A0A5K7XEC7"/>
<keyword evidence="1" id="KW-0472">Membrane</keyword>
<keyword evidence="3" id="KW-1185">Reference proteome</keyword>
<organism evidence="2 3">
    <name type="scientific">Lacipirellula parvula</name>
    <dbReference type="NCBI Taxonomy" id="2650471"/>
    <lineage>
        <taxon>Bacteria</taxon>
        <taxon>Pseudomonadati</taxon>
        <taxon>Planctomycetota</taxon>
        <taxon>Planctomycetia</taxon>
        <taxon>Pirellulales</taxon>
        <taxon>Lacipirellulaceae</taxon>
        <taxon>Lacipirellula</taxon>
    </lineage>
</organism>
<feature type="transmembrane region" description="Helical" evidence="1">
    <location>
        <begin position="64"/>
        <end position="85"/>
    </location>
</feature>
<reference evidence="3" key="1">
    <citation type="submission" date="2019-10" db="EMBL/GenBank/DDBJ databases">
        <title>Lacipirellula parvula gen. nov., sp. nov., representing a lineage of planctomycetes widespread in freshwater anoxic habitats, and description of the family Lacipirellulaceae.</title>
        <authorList>
            <person name="Dedysh S.N."/>
            <person name="Kulichevskaya I.S."/>
            <person name="Beletsky A.V."/>
            <person name="Rakitin A.L."/>
            <person name="Mardanov A.V."/>
            <person name="Ivanova A.A."/>
            <person name="Saltykova V.X."/>
            <person name="Rijpstra W.I.C."/>
            <person name="Sinninghe Damste J.S."/>
            <person name="Ravin N.V."/>
        </authorList>
    </citation>
    <scope>NUCLEOTIDE SEQUENCE [LARGE SCALE GENOMIC DNA]</scope>
    <source>
        <strain evidence="3">PX69</strain>
    </source>
</reference>
<dbReference type="KEGG" id="lpav:PLANPX_4029"/>